<keyword evidence="1" id="KW-1133">Transmembrane helix</keyword>
<evidence type="ECO:0000313" key="3">
    <source>
        <dbReference type="Proteomes" id="UP001151760"/>
    </source>
</evidence>
<dbReference type="Proteomes" id="UP001151760">
    <property type="component" value="Unassembled WGS sequence"/>
</dbReference>
<dbReference type="EMBL" id="BQNB010013709">
    <property type="protein sequence ID" value="GJT19352.1"/>
    <property type="molecule type" value="Genomic_DNA"/>
</dbReference>
<feature type="transmembrane region" description="Helical" evidence="1">
    <location>
        <begin position="66"/>
        <end position="86"/>
    </location>
</feature>
<evidence type="ECO:0000313" key="2">
    <source>
        <dbReference type="EMBL" id="GJT19352.1"/>
    </source>
</evidence>
<reference evidence="2" key="2">
    <citation type="submission" date="2022-01" db="EMBL/GenBank/DDBJ databases">
        <authorList>
            <person name="Yamashiro T."/>
            <person name="Shiraishi A."/>
            <person name="Satake H."/>
            <person name="Nakayama K."/>
        </authorList>
    </citation>
    <scope>NUCLEOTIDE SEQUENCE</scope>
</reference>
<proteinExistence type="predicted"/>
<keyword evidence="3" id="KW-1185">Reference proteome</keyword>
<name>A0ABQ5BZU6_9ASTR</name>
<accession>A0ABQ5BZU6</accession>
<keyword evidence="1" id="KW-0472">Membrane</keyword>
<organism evidence="2 3">
    <name type="scientific">Tanacetum coccineum</name>
    <dbReference type="NCBI Taxonomy" id="301880"/>
    <lineage>
        <taxon>Eukaryota</taxon>
        <taxon>Viridiplantae</taxon>
        <taxon>Streptophyta</taxon>
        <taxon>Embryophyta</taxon>
        <taxon>Tracheophyta</taxon>
        <taxon>Spermatophyta</taxon>
        <taxon>Magnoliopsida</taxon>
        <taxon>eudicotyledons</taxon>
        <taxon>Gunneridae</taxon>
        <taxon>Pentapetalae</taxon>
        <taxon>asterids</taxon>
        <taxon>campanulids</taxon>
        <taxon>Asterales</taxon>
        <taxon>Asteraceae</taxon>
        <taxon>Asteroideae</taxon>
        <taxon>Anthemideae</taxon>
        <taxon>Anthemidinae</taxon>
        <taxon>Tanacetum</taxon>
    </lineage>
</organism>
<gene>
    <name evidence="2" type="ORF">Tco_0878058</name>
</gene>
<protein>
    <submittedName>
        <fullName evidence="2">Uncharacterized protein</fullName>
    </submittedName>
</protein>
<comment type="caution">
    <text evidence="2">The sequence shown here is derived from an EMBL/GenBank/DDBJ whole genome shotgun (WGS) entry which is preliminary data.</text>
</comment>
<sequence>MNGISYPYQKLKRFYKGVLNLGPDYIRDAKMEEWLIRGHINVHVFSDINTAYPLYTIRRIDSLDVISLYFLCILKTLLSVLAIRHIHAHDTAYSPKLTRHWKQRISTNIGGEFTNLEDLKVLES</sequence>
<evidence type="ECO:0000256" key="1">
    <source>
        <dbReference type="SAM" id="Phobius"/>
    </source>
</evidence>
<keyword evidence="1" id="KW-0812">Transmembrane</keyword>
<reference evidence="2" key="1">
    <citation type="journal article" date="2022" name="Int. J. Mol. Sci.">
        <title>Draft Genome of Tanacetum Coccineum: Genomic Comparison of Closely Related Tanacetum-Family Plants.</title>
        <authorList>
            <person name="Yamashiro T."/>
            <person name="Shiraishi A."/>
            <person name="Nakayama K."/>
            <person name="Satake H."/>
        </authorList>
    </citation>
    <scope>NUCLEOTIDE SEQUENCE</scope>
</reference>